<reference evidence="2" key="1">
    <citation type="submission" date="2023-03" db="EMBL/GenBank/DDBJ databases">
        <title>Massive genome expansion in bonnet fungi (Mycena s.s.) driven by repeated elements and novel gene families across ecological guilds.</title>
        <authorList>
            <consortium name="Lawrence Berkeley National Laboratory"/>
            <person name="Harder C.B."/>
            <person name="Miyauchi S."/>
            <person name="Viragh M."/>
            <person name="Kuo A."/>
            <person name="Thoen E."/>
            <person name="Andreopoulos B."/>
            <person name="Lu D."/>
            <person name="Skrede I."/>
            <person name="Drula E."/>
            <person name="Henrissat B."/>
            <person name="Morin E."/>
            <person name="Kohler A."/>
            <person name="Barry K."/>
            <person name="LaButti K."/>
            <person name="Morin E."/>
            <person name="Salamov A."/>
            <person name="Lipzen A."/>
            <person name="Mereny Z."/>
            <person name="Hegedus B."/>
            <person name="Baldrian P."/>
            <person name="Stursova M."/>
            <person name="Weitz H."/>
            <person name="Taylor A."/>
            <person name="Grigoriev I.V."/>
            <person name="Nagy L.G."/>
            <person name="Martin F."/>
            <person name="Kauserud H."/>
        </authorList>
    </citation>
    <scope>NUCLEOTIDE SEQUENCE</scope>
    <source>
        <strain evidence="2">CBHHK188m</strain>
    </source>
</reference>
<comment type="caution">
    <text evidence="2">The sequence shown here is derived from an EMBL/GenBank/DDBJ whole genome shotgun (WGS) entry which is preliminary data.</text>
</comment>
<dbReference type="Proteomes" id="UP001215280">
    <property type="component" value="Unassembled WGS sequence"/>
</dbReference>
<sequence>MPSGATQNDLQEPQWGEKGKKTGPSTANESKRGEIRLEDQEREIQKKLRKGTRRVASDDFCRAYFSGVLDLELSPSETGANQIALSRKEVSRPSGKDSWEMGLCQGGPSLDFDMGSQSEWFYVLNTDIIVPKRRMKLSWSLKRKDYSYIRLDKSWIATPNPVNYHVLLRMDTGTPAGMFGLTRTRVRVGSKPVRVTHGSSNPSSKPAEFPA</sequence>
<gene>
    <name evidence="2" type="ORF">DFH07DRAFT_765664</name>
</gene>
<evidence type="ECO:0000313" key="3">
    <source>
        <dbReference type="Proteomes" id="UP001215280"/>
    </source>
</evidence>
<protein>
    <submittedName>
        <fullName evidence="2">Uncharacterized protein</fullName>
    </submittedName>
</protein>
<feature type="compositionally biased region" description="Polar residues" evidence="1">
    <location>
        <begin position="1"/>
        <end position="11"/>
    </location>
</feature>
<name>A0AAD7NXT6_9AGAR</name>
<evidence type="ECO:0000256" key="1">
    <source>
        <dbReference type="SAM" id="MobiDB-lite"/>
    </source>
</evidence>
<feature type="region of interest" description="Disordered" evidence="1">
    <location>
        <begin position="1"/>
        <end position="40"/>
    </location>
</feature>
<dbReference type="AlphaFoldDB" id="A0AAD7NXT6"/>
<feature type="region of interest" description="Disordered" evidence="1">
    <location>
        <begin position="192"/>
        <end position="211"/>
    </location>
</feature>
<organism evidence="2 3">
    <name type="scientific">Mycena maculata</name>
    <dbReference type="NCBI Taxonomy" id="230809"/>
    <lineage>
        <taxon>Eukaryota</taxon>
        <taxon>Fungi</taxon>
        <taxon>Dikarya</taxon>
        <taxon>Basidiomycota</taxon>
        <taxon>Agaricomycotina</taxon>
        <taxon>Agaricomycetes</taxon>
        <taxon>Agaricomycetidae</taxon>
        <taxon>Agaricales</taxon>
        <taxon>Marasmiineae</taxon>
        <taxon>Mycenaceae</taxon>
        <taxon>Mycena</taxon>
    </lineage>
</organism>
<dbReference type="EMBL" id="JARJLG010000007">
    <property type="protein sequence ID" value="KAJ7779378.1"/>
    <property type="molecule type" value="Genomic_DNA"/>
</dbReference>
<proteinExistence type="predicted"/>
<evidence type="ECO:0000313" key="2">
    <source>
        <dbReference type="EMBL" id="KAJ7779378.1"/>
    </source>
</evidence>
<keyword evidence="3" id="KW-1185">Reference proteome</keyword>
<feature type="compositionally biased region" description="Basic and acidic residues" evidence="1">
    <location>
        <begin position="29"/>
        <end position="40"/>
    </location>
</feature>
<accession>A0AAD7NXT6</accession>